<name>A0ABR0EZ56_ZASCE</name>
<dbReference type="PANTHER" id="PTHR21974:SF2">
    <property type="entry name" value="RE15880P"/>
    <property type="match status" value="1"/>
</dbReference>
<dbReference type="EMBL" id="JAXOVC010000002">
    <property type="protein sequence ID" value="KAK4506093.1"/>
    <property type="molecule type" value="Genomic_DNA"/>
</dbReference>
<dbReference type="PANTHER" id="PTHR21974">
    <property type="entry name" value="RE15880P"/>
    <property type="match status" value="1"/>
</dbReference>
<comment type="caution">
    <text evidence="2">The sequence shown here is derived from an EMBL/GenBank/DDBJ whole genome shotgun (WGS) entry which is preliminary data.</text>
</comment>
<reference evidence="2 3" key="1">
    <citation type="journal article" date="2023" name="G3 (Bethesda)">
        <title>A chromosome-level genome assembly of Zasmidium syzygii isolated from banana leaves.</title>
        <authorList>
            <person name="van Westerhoven A.C."/>
            <person name="Mehrabi R."/>
            <person name="Talebi R."/>
            <person name="Steentjes M.B.F."/>
            <person name="Corcolon B."/>
            <person name="Chong P.A."/>
            <person name="Kema G.H.J."/>
            <person name="Seidl M.F."/>
        </authorList>
    </citation>
    <scope>NUCLEOTIDE SEQUENCE [LARGE SCALE GENOMIC DNA]</scope>
    <source>
        <strain evidence="2 3">P124</strain>
    </source>
</reference>
<evidence type="ECO:0000313" key="3">
    <source>
        <dbReference type="Proteomes" id="UP001305779"/>
    </source>
</evidence>
<feature type="coiled-coil region" evidence="1">
    <location>
        <begin position="289"/>
        <end position="344"/>
    </location>
</feature>
<gene>
    <name evidence="2" type="ORF">PRZ48_004058</name>
</gene>
<proteinExistence type="predicted"/>
<organism evidence="2 3">
    <name type="scientific">Zasmidium cellare</name>
    <name type="common">Wine cellar mold</name>
    <name type="synonym">Racodium cellare</name>
    <dbReference type="NCBI Taxonomy" id="395010"/>
    <lineage>
        <taxon>Eukaryota</taxon>
        <taxon>Fungi</taxon>
        <taxon>Dikarya</taxon>
        <taxon>Ascomycota</taxon>
        <taxon>Pezizomycotina</taxon>
        <taxon>Dothideomycetes</taxon>
        <taxon>Dothideomycetidae</taxon>
        <taxon>Mycosphaerellales</taxon>
        <taxon>Mycosphaerellaceae</taxon>
        <taxon>Zasmidium</taxon>
    </lineage>
</organism>
<evidence type="ECO:0000256" key="1">
    <source>
        <dbReference type="SAM" id="Coils"/>
    </source>
</evidence>
<accession>A0ABR0EZ56</accession>
<evidence type="ECO:0000313" key="2">
    <source>
        <dbReference type="EMBL" id="KAK4506093.1"/>
    </source>
</evidence>
<keyword evidence="3" id="KW-1185">Reference proteome</keyword>
<dbReference type="Proteomes" id="UP001305779">
    <property type="component" value="Unassembled WGS sequence"/>
</dbReference>
<sequence length="367" mass="40940">MSSLTTTLHEASSKNHALLSELAATDYSPSSLKQNTTYINDLKSQIANTDKELARLHAITEDERKDHLAYRDSTFKRYAYKLGGSKGNTKFSSRQEKEEKEFLAAWQAERSATESRGELATALSNAENHHAQLQTDAERHAKAQRELDELYEGIFAGPTPDVPGEDGVEERVRACKGEFERVQEVLGREKQAAMALEKAEQSLKAAYGDIQDALRRSRRDMMGGGTFTDMMERDALAKSSQNIHSLVRHMDAAQRFQPAINPLNDITIDQGHMFSDVLFDNIFSDMAQHERIQQSEAQMVQALQQLKREIGEQRQRVGYAEQRVQGATGELERARGELQRIRAEAFQKVVGGGVETGVGAAPPAYAV</sequence>
<protein>
    <submittedName>
        <fullName evidence="2">Uncharacterized protein</fullName>
    </submittedName>
</protein>
<keyword evidence="1" id="KW-0175">Coiled coil</keyword>